<dbReference type="KEGG" id="ceu:A7L45_15625"/>
<accession>A0A1J0GJA9</accession>
<evidence type="ECO:0000313" key="1">
    <source>
        <dbReference type="EMBL" id="APC41403.1"/>
    </source>
</evidence>
<dbReference type="SUPFAM" id="SSF58104">
    <property type="entry name" value="Methyl-accepting chemotaxis protein (MCP) signaling domain"/>
    <property type="match status" value="1"/>
</dbReference>
<organism evidence="1 2">
    <name type="scientific">Clostridium estertheticum subsp. estertheticum</name>
    <dbReference type="NCBI Taxonomy" id="1552"/>
    <lineage>
        <taxon>Bacteria</taxon>
        <taxon>Bacillati</taxon>
        <taxon>Bacillota</taxon>
        <taxon>Clostridia</taxon>
        <taxon>Eubacteriales</taxon>
        <taxon>Clostridiaceae</taxon>
        <taxon>Clostridium</taxon>
    </lineage>
</organism>
<dbReference type="EMBL" id="CP015756">
    <property type="protein sequence ID" value="APC41403.1"/>
    <property type="molecule type" value="Genomic_DNA"/>
</dbReference>
<protein>
    <recommendedName>
        <fullName evidence="3">Methyl-accepting chemotaxis protein</fullName>
    </recommendedName>
</protein>
<sequence length="72" mass="7855">MNSINVIDKSKNLLNDSINSIASISEANTAATEEVTTTIQTQAESNNLMNALAEGLNDKANELIKLINKFRF</sequence>
<dbReference type="STRING" id="1552.A7L45_15625"/>
<dbReference type="Gene3D" id="1.10.287.950">
    <property type="entry name" value="Methyl-accepting chemotaxis protein"/>
    <property type="match status" value="1"/>
</dbReference>
<keyword evidence="2" id="KW-1185">Reference proteome</keyword>
<proteinExistence type="predicted"/>
<dbReference type="Proteomes" id="UP000182569">
    <property type="component" value="Chromosome"/>
</dbReference>
<reference evidence="2" key="1">
    <citation type="journal article" date="2016" name="Front. Microbiol.">
        <title>Complete Genome Sequence of Clostridium estertheticum DSM 8809, a Microbe Identified in Spoiled Vacuum Packed Beef.</title>
        <authorList>
            <person name="Yu Z."/>
            <person name="Gunn L."/>
            <person name="Brennan E."/>
            <person name="Reid R."/>
            <person name="Wall P.G."/>
            <person name="Gaora O.P."/>
            <person name="Hurley D."/>
            <person name="Bolton D."/>
            <person name="Fanning S."/>
        </authorList>
    </citation>
    <scope>NUCLEOTIDE SEQUENCE [LARGE SCALE GENOMIC DNA]</scope>
    <source>
        <strain evidence="2">DSM 8809</strain>
    </source>
</reference>
<evidence type="ECO:0008006" key="3">
    <source>
        <dbReference type="Google" id="ProtNLM"/>
    </source>
</evidence>
<evidence type="ECO:0000313" key="2">
    <source>
        <dbReference type="Proteomes" id="UP000182569"/>
    </source>
</evidence>
<dbReference type="AlphaFoldDB" id="A0A1J0GJA9"/>
<gene>
    <name evidence="1" type="ORF">A7L45_15625</name>
</gene>
<name>A0A1J0GJA9_9CLOT</name>